<dbReference type="InterPro" id="IPR005119">
    <property type="entry name" value="LysR_subst-bd"/>
</dbReference>
<dbReference type="RefSeq" id="WP_343814729.1">
    <property type="nucleotide sequence ID" value="NZ_BAAADS010000022.1"/>
</dbReference>
<dbReference type="InterPro" id="IPR036390">
    <property type="entry name" value="WH_DNA-bd_sf"/>
</dbReference>
<comment type="similarity">
    <text evidence="1">Belongs to the LysR transcriptional regulatory family.</text>
</comment>
<evidence type="ECO:0000256" key="3">
    <source>
        <dbReference type="ARBA" id="ARBA00023125"/>
    </source>
</evidence>
<reference evidence="7" key="1">
    <citation type="journal article" date="2019" name="Int. J. Syst. Evol. Microbiol.">
        <title>The Global Catalogue of Microorganisms (GCM) 10K type strain sequencing project: providing services to taxonomists for standard genome sequencing and annotation.</title>
        <authorList>
            <consortium name="The Broad Institute Genomics Platform"/>
            <consortium name="The Broad Institute Genome Sequencing Center for Infectious Disease"/>
            <person name="Wu L."/>
            <person name="Ma J."/>
        </authorList>
    </citation>
    <scope>NUCLEOTIDE SEQUENCE [LARGE SCALE GENOMIC DNA]</scope>
    <source>
        <strain evidence="7">JCM 15395</strain>
    </source>
</reference>
<dbReference type="InterPro" id="IPR036388">
    <property type="entry name" value="WH-like_DNA-bd_sf"/>
</dbReference>
<accession>A0ABP3RGI1</accession>
<evidence type="ECO:0000256" key="4">
    <source>
        <dbReference type="ARBA" id="ARBA00023163"/>
    </source>
</evidence>
<sequence>MNIRDLRYFEAVARNKKFIAAAEELHISQPSLSNTIKRLEKTVGYKLFERSTKELFLTELGQVFNDHVYHLLSQFDNTVEELEHIKISGGGKLKIGIIESSRYFMPQIIKQFKQNYPEVGIQILEMSPVVIEEALENYDIHLGITTDIKSNQLLRYSPIVQEQLSLAIPKQHKFANLNSINVIDLKEEILIHSLSGFGIRKIIVEACNTAGFKPHILYETESLEMASSLVEVGIGVSVMPDSYLKSNPAKKIKIIRFKNNIYKRSIYIAYHSHRYLPSSFHDLILMIKQASINNANDVGVK</sequence>
<organism evidence="6 7">
    <name type="scientific">Virgibacillus siamensis</name>
    <dbReference type="NCBI Taxonomy" id="480071"/>
    <lineage>
        <taxon>Bacteria</taxon>
        <taxon>Bacillati</taxon>
        <taxon>Bacillota</taxon>
        <taxon>Bacilli</taxon>
        <taxon>Bacillales</taxon>
        <taxon>Bacillaceae</taxon>
        <taxon>Virgibacillus</taxon>
    </lineage>
</organism>
<dbReference type="PANTHER" id="PTHR30419:SF8">
    <property type="entry name" value="NITROGEN ASSIMILATION TRANSCRIPTIONAL ACTIVATOR-RELATED"/>
    <property type="match status" value="1"/>
</dbReference>
<gene>
    <name evidence="6" type="ORF">GCM10009001_29370</name>
</gene>
<keyword evidence="3" id="KW-0238">DNA-binding</keyword>
<keyword evidence="2" id="KW-0805">Transcription regulation</keyword>
<dbReference type="CDD" id="cd05466">
    <property type="entry name" value="PBP2_LTTR_substrate"/>
    <property type="match status" value="1"/>
</dbReference>
<dbReference type="Proteomes" id="UP001500866">
    <property type="component" value="Unassembled WGS sequence"/>
</dbReference>
<protein>
    <submittedName>
        <fullName evidence="6">LysR family transcriptional regulator</fullName>
    </submittedName>
</protein>
<feature type="domain" description="HTH lysR-type" evidence="5">
    <location>
        <begin position="1"/>
        <end position="58"/>
    </location>
</feature>
<keyword evidence="4" id="KW-0804">Transcription</keyword>
<evidence type="ECO:0000313" key="7">
    <source>
        <dbReference type="Proteomes" id="UP001500866"/>
    </source>
</evidence>
<proteinExistence type="inferred from homology"/>
<dbReference type="SUPFAM" id="SSF46785">
    <property type="entry name" value="Winged helix' DNA-binding domain"/>
    <property type="match status" value="1"/>
</dbReference>
<comment type="caution">
    <text evidence="6">The sequence shown here is derived from an EMBL/GenBank/DDBJ whole genome shotgun (WGS) entry which is preliminary data.</text>
</comment>
<name>A0ABP3RGI1_9BACI</name>
<dbReference type="Gene3D" id="1.10.10.10">
    <property type="entry name" value="Winged helix-like DNA-binding domain superfamily/Winged helix DNA-binding domain"/>
    <property type="match status" value="1"/>
</dbReference>
<dbReference type="Gene3D" id="3.40.190.290">
    <property type="match status" value="1"/>
</dbReference>
<evidence type="ECO:0000256" key="2">
    <source>
        <dbReference type="ARBA" id="ARBA00023015"/>
    </source>
</evidence>
<dbReference type="PROSITE" id="PS50931">
    <property type="entry name" value="HTH_LYSR"/>
    <property type="match status" value="1"/>
</dbReference>
<keyword evidence="7" id="KW-1185">Reference proteome</keyword>
<dbReference type="PANTHER" id="PTHR30419">
    <property type="entry name" value="HTH-TYPE TRANSCRIPTIONAL REGULATOR YBHD"/>
    <property type="match status" value="1"/>
</dbReference>
<dbReference type="SUPFAM" id="SSF53850">
    <property type="entry name" value="Periplasmic binding protein-like II"/>
    <property type="match status" value="1"/>
</dbReference>
<dbReference type="Pfam" id="PF00126">
    <property type="entry name" value="HTH_1"/>
    <property type="match status" value="1"/>
</dbReference>
<evidence type="ECO:0000256" key="1">
    <source>
        <dbReference type="ARBA" id="ARBA00009437"/>
    </source>
</evidence>
<evidence type="ECO:0000259" key="5">
    <source>
        <dbReference type="PROSITE" id="PS50931"/>
    </source>
</evidence>
<dbReference type="EMBL" id="BAAADS010000022">
    <property type="protein sequence ID" value="GAA0610164.1"/>
    <property type="molecule type" value="Genomic_DNA"/>
</dbReference>
<dbReference type="InterPro" id="IPR050950">
    <property type="entry name" value="HTH-type_LysR_regulators"/>
</dbReference>
<evidence type="ECO:0000313" key="6">
    <source>
        <dbReference type="EMBL" id="GAA0610164.1"/>
    </source>
</evidence>
<dbReference type="InterPro" id="IPR000847">
    <property type="entry name" value="LysR_HTH_N"/>
</dbReference>
<dbReference type="PRINTS" id="PR00039">
    <property type="entry name" value="HTHLYSR"/>
</dbReference>
<dbReference type="Pfam" id="PF03466">
    <property type="entry name" value="LysR_substrate"/>
    <property type="match status" value="1"/>
</dbReference>